<dbReference type="EMBL" id="CAMXCT020004868">
    <property type="protein sequence ID" value="CAL1163981.1"/>
    <property type="molecule type" value="Genomic_DNA"/>
</dbReference>
<dbReference type="EMBL" id="CAMXCT010004868">
    <property type="protein sequence ID" value="CAI4010606.1"/>
    <property type="molecule type" value="Genomic_DNA"/>
</dbReference>
<gene>
    <name evidence="2" type="ORF">C1SCF055_LOCUS35860</name>
</gene>
<reference evidence="2" key="1">
    <citation type="submission" date="2022-10" db="EMBL/GenBank/DDBJ databases">
        <authorList>
            <person name="Chen Y."/>
            <person name="Dougan E. K."/>
            <person name="Chan C."/>
            <person name="Rhodes N."/>
            <person name="Thang M."/>
        </authorList>
    </citation>
    <scope>NUCLEOTIDE SEQUENCE</scope>
</reference>
<dbReference type="EMBL" id="CAMXCT030004868">
    <property type="protein sequence ID" value="CAL4797918.1"/>
    <property type="molecule type" value="Genomic_DNA"/>
</dbReference>
<dbReference type="SUPFAM" id="SSF88697">
    <property type="entry name" value="PUA domain-like"/>
    <property type="match status" value="1"/>
</dbReference>
<organism evidence="2">
    <name type="scientific">Cladocopium goreaui</name>
    <dbReference type="NCBI Taxonomy" id="2562237"/>
    <lineage>
        <taxon>Eukaryota</taxon>
        <taxon>Sar</taxon>
        <taxon>Alveolata</taxon>
        <taxon>Dinophyceae</taxon>
        <taxon>Suessiales</taxon>
        <taxon>Symbiodiniaceae</taxon>
        <taxon>Cladocopium</taxon>
    </lineage>
</organism>
<protein>
    <submittedName>
        <fullName evidence="4">Serine/threonine-protein phosphatase PGAM5, mitochondrial (Serine/threonine-protein phosphatase Pgam5, mitochondrial)</fullName>
    </submittedName>
</protein>
<evidence type="ECO:0000313" key="4">
    <source>
        <dbReference type="EMBL" id="CAL4797918.1"/>
    </source>
</evidence>
<dbReference type="InterPro" id="IPR046336">
    <property type="entry name" value="Lon_prtase_N_sf"/>
</dbReference>
<feature type="region of interest" description="Disordered" evidence="1">
    <location>
        <begin position="358"/>
        <end position="379"/>
    </location>
</feature>
<dbReference type="AlphaFoldDB" id="A0A9P1DJA9"/>
<proteinExistence type="predicted"/>
<dbReference type="Gene3D" id="2.30.130.40">
    <property type="entry name" value="LON domain-like"/>
    <property type="match status" value="1"/>
</dbReference>
<evidence type="ECO:0000256" key="1">
    <source>
        <dbReference type="SAM" id="MobiDB-lite"/>
    </source>
</evidence>
<keyword evidence="5" id="KW-1185">Reference proteome</keyword>
<sequence length="435" mass="48647">MAACYGPTAGHRPWPQALQVSHGLGTATPRNHSWRLQERQHLASVTALCFAAFRTLRKRRPTGRAAAAGVLWLGQEDLEDLKSTSQMSELPVLPVEDVYLPGAPVTLQVTDPLVCELYDNLLLSGGRYVATVLCSEDRREMAAFGTLLYLEDFRQTAGLHVAEHLACGRVRLKGPMQTTEDGFVLPQRMEVELREDLDDSEAQTPATRLEPQLSQLERLRKKRGITSGLKETLHLEPPLPRELQAVQGLWQVKSGLRVRIDRDQVVGLGKLELSDGRLVVKLEKPFTASIEGSESMAESLTWDDGDVWQRLAAPAPQHASAYQNALWRAARNWRSTGTLRAELRRGEARWKSAASMIQAGAERPWDPDSSSRDEWESAANAADSAARAEIWEEVLRPCQQLLQAEVMAERLEIFRTMLQAEITRLQLLQTLDPKD</sequence>
<feature type="compositionally biased region" description="Basic and acidic residues" evidence="1">
    <location>
        <begin position="363"/>
        <end position="375"/>
    </location>
</feature>
<dbReference type="OrthoDB" id="44735at2759"/>
<dbReference type="Proteomes" id="UP001152797">
    <property type="component" value="Unassembled WGS sequence"/>
</dbReference>
<comment type="caution">
    <text evidence="2">The sequence shown here is derived from an EMBL/GenBank/DDBJ whole genome shotgun (WGS) entry which is preliminary data.</text>
</comment>
<evidence type="ECO:0000313" key="5">
    <source>
        <dbReference type="Proteomes" id="UP001152797"/>
    </source>
</evidence>
<accession>A0A9P1DJA9</accession>
<name>A0A9P1DJA9_9DINO</name>
<reference evidence="3" key="2">
    <citation type="submission" date="2024-04" db="EMBL/GenBank/DDBJ databases">
        <authorList>
            <person name="Chen Y."/>
            <person name="Shah S."/>
            <person name="Dougan E. K."/>
            <person name="Thang M."/>
            <person name="Chan C."/>
        </authorList>
    </citation>
    <scope>NUCLEOTIDE SEQUENCE [LARGE SCALE GENOMIC DNA]</scope>
</reference>
<dbReference type="InterPro" id="IPR015947">
    <property type="entry name" value="PUA-like_sf"/>
</dbReference>
<evidence type="ECO:0000313" key="3">
    <source>
        <dbReference type="EMBL" id="CAL1163981.1"/>
    </source>
</evidence>
<evidence type="ECO:0000313" key="2">
    <source>
        <dbReference type="EMBL" id="CAI4010606.1"/>
    </source>
</evidence>